<proteinExistence type="predicted"/>
<sequence>MLVHIFLKQQFTLPIAFFFPGCLFSLESPMNTKTMQQHKDTHLIVNKQLRIALKRGAQKTALPEVLGNMTQNIVQSSV</sequence>
<dbReference type="Proteomes" id="UP001627154">
    <property type="component" value="Unassembled WGS sequence"/>
</dbReference>
<dbReference type="AlphaFoldDB" id="A0ABD2WBN3"/>
<protein>
    <submittedName>
        <fullName evidence="1">Uncharacterized protein</fullName>
    </submittedName>
</protein>
<evidence type="ECO:0000313" key="1">
    <source>
        <dbReference type="EMBL" id="KAL3389944.1"/>
    </source>
</evidence>
<evidence type="ECO:0000313" key="2">
    <source>
        <dbReference type="Proteomes" id="UP001627154"/>
    </source>
</evidence>
<gene>
    <name evidence="1" type="ORF">TKK_015296</name>
</gene>
<dbReference type="EMBL" id="JBJJXI010000122">
    <property type="protein sequence ID" value="KAL3389944.1"/>
    <property type="molecule type" value="Genomic_DNA"/>
</dbReference>
<organism evidence="1 2">
    <name type="scientific">Trichogramma kaykai</name>
    <dbReference type="NCBI Taxonomy" id="54128"/>
    <lineage>
        <taxon>Eukaryota</taxon>
        <taxon>Metazoa</taxon>
        <taxon>Ecdysozoa</taxon>
        <taxon>Arthropoda</taxon>
        <taxon>Hexapoda</taxon>
        <taxon>Insecta</taxon>
        <taxon>Pterygota</taxon>
        <taxon>Neoptera</taxon>
        <taxon>Endopterygota</taxon>
        <taxon>Hymenoptera</taxon>
        <taxon>Apocrita</taxon>
        <taxon>Proctotrupomorpha</taxon>
        <taxon>Chalcidoidea</taxon>
        <taxon>Trichogrammatidae</taxon>
        <taxon>Trichogramma</taxon>
    </lineage>
</organism>
<reference evidence="1 2" key="1">
    <citation type="journal article" date="2024" name="bioRxiv">
        <title>A reference genome for Trichogramma kaykai: A tiny desert-dwelling parasitoid wasp with competing sex-ratio distorters.</title>
        <authorList>
            <person name="Culotta J."/>
            <person name="Lindsey A.R."/>
        </authorList>
    </citation>
    <scope>NUCLEOTIDE SEQUENCE [LARGE SCALE GENOMIC DNA]</scope>
    <source>
        <strain evidence="1 2">KSX58</strain>
    </source>
</reference>
<accession>A0ABD2WBN3</accession>
<name>A0ABD2WBN3_9HYME</name>
<comment type="caution">
    <text evidence="1">The sequence shown here is derived from an EMBL/GenBank/DDBJ whole genome shotgun (WGS) entry which is preliminary data.</text>
</comment>
<keyword evidence="2" id="KW-1185">Reference proteome</keyword>